<dbReference type="PROSITE" id="PS01054">
    <property type="entry name" value="TRANSALDOLASE_1"/>
    <property type="match status" value="1"/>
</dbReference>
<dbReference type="Proteomes" id="UP001381693">
    <property type="component" value="Unassembled WGS sequence"/>
</dbReference>
<keyword evidence="1" id="KW-0704">Schiff base</keyword>
<gene>
    <name evidence="2" type="ORF">SK128_017923</name>
</gene>
<organism evidence="2 3">
    <name type="scientific">Halocaridina rubra</name>
    <name type="common">Hawaiian red shrimp</name>
    <dbReference type="NCBI Taxonomy" id="373956"/>
    <lineage>
        <taxon>Eukaryota</taxon>
        <taxon>Metazoa</taxon>
        <taxon>Ecdysozoa</taxon>
        <taxon>Arthropoda</taxon>
        <taxon>Crustacea</taxon>
        <taxon>Multicrustacea</taxon>
        <taxon>Malacostraca</taxon>
        <taxon>Eumalacostraca</taxon>
        <taxon>Eucarida</taxon>
        <taxon>Decapoda</taxon>
        <taxon>Pleocyemata</taxon>
        <taxon>Caridea</taxon>
        <taxon>Atyoidea</taxon>
        <taxon>Atyidae</taxon>
        <taxon>Halocaridina</taxon>
    </lineage>
</organism>
<evidence type="ECO:0000256" key="1">
    <source>
        <dbReference type="ARBA" id="ARBA00023270"/>
    </source>
</evidence>
<dbReference type="InterPro" id="IPR013785">
    <property type="entry name" value="Aldolase_TIM"/>
</dbReference>
<comment type="caution">
    <text evidence="2">The sequence shown here is derived from an EMBL/GenBank/DDBJ whole genome shotgun (WGS) entry which is preliminary data.</text>
</comment>
<name>A0AAN8XUP6_HALRR</name>
<sequence length="82" mass="8970">MVSSLDQLKEMTVVVADTGDFEAMKKYKPTDATTNPSLILQAAAMPQYQPLIDQAIDYGKENGRNFGGVYWSLKEKASAPQG</sequence>
<dbReference type="PANTHER" id="PTHR10683:SF18">
    <property type="entry name" value="TRANSALDOLASE"/>
    <property type="match status" value="1"/>
</dbReference>
<proteinExistence type="predicted"/>
<evidence type="ECO:0000313" key="2">
    <source>
        <dbReference type="EMBL" id="KAK7086174.1"/>
    </source>
</evidence>
<keyword evidence="3" id="KW-1185">Reference proteome</keyword>
<dbReference type="GO" id="GO:0009052">
    <property type="term" value="P:pentose-phosphate shunt, non-oxidative branch"/>
    <property type="evidence" value="ECO:0007669"/>
    <property type="project" value="TreeGrafter"/>
</dbReference>
<dbReference type="SUPFAM" id="SSF51569">
    <property type="entry name" value="Aldolase"/>
    <property type="match status" value="1"/>
</dbReference>
<dbReference type="Gene3D" id="3.20.20.70">
    <property type="entry name" value="Aldolase class I"/>
    <property type="match status" value="1"/>
</dbReference>
<evidence type="ECO:0000313" key="3">
    <source>
        <dbReference type="Proteomes" id="UP001381693"/>
    </source>
</evidence>
<dbReference type="GO" id="GO:0005975">
    <property type="term" value="P:carbohydrate metabolic process"/>
    <property type="evidence" value="ECO:0007669"/>
    <property type="project" value="InterPro"/>
</dbReference>
<accession>A0AAN8XUP6</accession>
<dbReference type="InterPro" id="IPR018225">
    <property type="entry name" value="Transaldolase_AS"/>
</dbReference>
<dbReference type="InterPro" id="IPR001585">
    <property type="entry name" value="TAL/FSA"/>
</dbReference>
<dbReference type="Pfam" id="PF00923">
    <property type="entry name" value="TAL_FSA"/>
    <property type="match status" value="1"/>
</dbReference>
<dbReference type="EMBL" id="JAXCGZ010000321">
    <property type="protein sequence ID" value="KAK7086174.1"/>
    <property type="molecule type" value="Genomic_DNA"/>
</dbReference>
<protein>
    <recommendedName>
        <fullName evidence="4">Transaldolase</fullName>
    </recommendedName>
</protein>
<dbReference type="AlphaFoldDB" id="A0AAN8XUP6"/>
<evidence type="ECO:0008006" key="4">
    <source>
        <dbReference type="Google" id="ProtNLM"/>
    </source>
</evidence>
<dbReference type="PANTHER" id="PTHR10683">
    <property type="entry name" value="TRANSALDOLASE"/>
    <property type="match status" value="1"/>
</dbReference>
<dbReference type="GO" id="GO:0004801">
    <property type="term" value="F:transaldolase activity"/>
    <property type="evidence" value="ECO:0007669"/>
    <property type="project" value="TreeGrafter"/>
</dbReference>
<reference evidence="2 3" key="1">
    <citation type="submission" date="2023-11" db="EMBL/GenBank/DDBJ databases">
        <title>Halocaridina rubra genome assembly.</title>
        <authorList>
            <person name="Smith C."/>
        </authorList>
    </citation>
    <scope>NUCLEOTIDE SEQUENCE [LARGE SCALE GENOMIC DNA]</scope>
    <source>
        <strain evidence="2">EP-1</strain>
        <tissue evidence="2">Whole</tissue>
    </source>
</reference>